<dbReference type="EMBL" id="UZAI01017891">
    <property type="protein sequence ID" value="VDP30755.1"/>
    <property type="molecule type" value="Genomic_DNA"/>
</dbReference>
<name>A0A3P8DGX0_9TREM</name>
<organism evidence="1 2">
    <name type="scientific">Schistosoma margrebowiei</name>
    <dbReference type="NCBI Taxonomy" id="48269"/>
    <lineage>
        <taxon>Eukaryota</taxon>
        <taxon>Metazoa</taxon>
        <taxon>Spiralia</taxon>
        <taxon>Lophotrochozoa</taxon>
        <taxon>Platyhelminthes</taxon>
        <taxon>Trematoda</taxon>
        <taxon>Digenea</taxon>
        <taxon>Strigeidida</taxon>
        <taxon>Schistosomatoidea</taxon>
        <taxon>Schistosomatidae</taxon>
        <taxon>Schistosoma</taxon>
    </lineage>
</organism>
<sequence>MTYKLLLYDLPYLSSAHSVNYSLQHSQPFLASSCTNVVFHFAARYALFGLYINQLCLKYMIHIAEARIGILGSTGRASQEEGPIKTLDCS</sequence>
<dbReference type="Proteomes" id="UP000277204">
    <property type="component" value="Unassembled WGS sequence"/>
</dbReference>
<gene>
    <name evidence="1" type="ORF">SMRZ_LOCUS19207</name>
</gene>
<protein>
    <submittedName>
        <fullName evidence="1">Uncharacterized protein</fullName>
    </submittedName>
</protein>
<reference evidence="1 2" key="1">
    <citation type="submission" date="2018-11" db="EMBL/GenBank/DDBJ databases">
        <authorList>
            <consortium name="Pathogen Informatics"/>
        </authorList>
    </citation>
    <scope>NUCLEOTIDE SEQUENCE [LARGE SCALE GENOMIC DNA]</scope>
    <source>
        <strain evidence="1 2">Zambia</strain>
    </source>
</reference>
<dbReference type="PROSITE" id="PS51257">
    <property type="entry name" value="PROKAR_LIPOPROTEIN"/>
    <property type="match status" value="1"/>
</dbReference>
<accession>A0A3P8DGX0</accession>
<dbReference type="AlphaFoldDB" id="A0A3P8DGX0"/>
<evidence type="ECO:0000313" key="2">
    <source>
        <dbReference type="Proteomes" id="UP000277204"/>
    </source>
</evidence>
<proteinExistence type="predicted"/>
<evidence type="ECO:0000313" key="1">
    <source>
        <dbReference type="EMBL" id="VDP30755.1"/>
    </source>
</evidence>
<keyword evidence="2" id="KW-1185">Reference proteome</keyword>